<evidence type="ECO:0000256" key="3">
    <source>
        <dbReference type="ARBA" id="ARBA00022553"/>
    </source>
</evidence>
<dbReference type="RefSeq" id="WP_171606780.1">
    <property type="nucleotide sequence ID" value="NZ_WHPF01000003.1"/>
</dbReference>
<reference evidence="8" key="1">
    <citation type="submission" date="2019-10" db="EMBL/GenBank/DDBJ databases">
        <title>Draft genome sequence of Panacibacter sp. KCS-6.</title>
        <authorList>
            <person name="Yim K.J."/>
        </authorList>
    </citation>
    <scope>NUCLEOTIDE SEQUENCE</scope>
    <source>
        <strain evidence="8">KCS-6</strain>
    </source>
</reference>
<dbReference type="EMBL" id="WHPF01000003">
    <property type="protein sequence ID" value="NNV54864.1"/>
    <property type="molecule type" value="Genomic_DNA"/>
</dbReference>
<evidence type="ECO:0000313" key="8">
    <source>
        <dbReference type="EMBL" id="NNV54864.1"/>
    </source>
</evidence>
<comment type="catalytic activity">
    <reaction evidence="1">
        <text>ATP + protein L-histidine = ADP + protein N-phospho-L-histidine.</text>
        <dbReference type="EC" id="2.7.13.3"/>
    </reaction>
</comment>
<dbReference type="GO" id="GO:0000155">
    <property type="term" value="F:phosphorelay sensor kinase activity"/>
    <property type="evidence" value="ECO:0007669"/>
    <property type="project" value="InterPro"/>
</dbReference>
<dbReference type="PRINTS" id="PR00344">
    <property type="entry name" value="BCTRLSENSOR"/>
</dbReference>
<feature type="repeat" description="TPR" evidence="4">
    <location>
        <begin position="80"/>
        <end position="113"/>
    </location>
</feature>
<keyword evidence="6" id="KW-0812">Transmembrane</keyword>
<dbReference type="CDD" id="cd00082">
    <property type="entry name" value="HisKA"/>
    <property type="match status" value="1"/>
</dbReference>
<dbReference type="PANTHER" id="PTHR43065:SF42">
    <property type="entry name" value="TWO-COMPONENT SENSOR PPRA"/>
    <property type="match status" value="1"/>
</dbReference>
<dbReference type="AlphaFoldDB" id="A0A8J8FGX0"/>
<keyword evidence="6" id="KW-0472">Membrane</keyword>
<name>A0A8J8FGX0_9BACT</name>
<gene>
    <name evidence="8" type="ORF">GD597_05260</name>
</gene>
<dbReference type="InterPro" id="IPR019734">
    <property type="entry name" value="TPR_rpt"/>
</dbReference>
<dbReference type="SMART" id="SM00028">
    <property type="entry name" value="TPR"/>
    <property type="match status" value="4"/>
</dbReference>
<dbReference type="InterPro" id="IPR003661">
    <property type="entry name" value="HisK_dim/P_dom"/>
</dbReference>
<dbReference type="SUPFAM" id="SSF47384">
    <property type="entry name" value="Homodimeric domain of signal transducing histidine kinase"/>
    <property type="match status" value="1"/>
</dbReference>
<evidence type="ECO:0000256" key="1">
    <source>
        <dbReference type="ARBA" id="ARBA00000085"/>
    </source>
</evidence>
<dbReference type="InterPro" id="IPR011990">
    <property type="entry name" value="TPR-like_helical_dom_sf"/>
</dbReference>
<dbReference type="InterPro" id="IPR005467">
    <property type="entry name" value="His_kinase_dom"/>
</dbReference>
<feature type="domain" description="Histidine kinase" evidence="7">
    <location>
        <begin position="416"/>
        <end position="654"/>
    </location>
</feature>
<proteinExistence type="predicted"/>
<feature type="coiled-coil region" evidence="5">
    <location>
        <begin position="370"/>
        <end position="400"/>
    </location>
</feature>
<evidence type="ECO:0000256" key="2">
    <source>
        <dbReference type="ARBA" id="ARBA00012438"/>
    </source>
</evidence>
<evidence type="ECO:0000313" key="9">
    <source>
        <dbReference type="Proteomes" id="UP000598971"/>
    </source>
</evidence>
<dbReference type="InterPro" id="IPR004358">
    <property type="entry name" value="Sig_transdc_His_kin-like_C"/>
</dbReference>
<dbReference type="Proteomes" id="UP000598971">
    <property type="component" value="Unassembled WGS sequence"/>
</dbReference>
<protein>
    <recommendedName>
        <fullName evidence="2">histidine kinase</fullName>
        <ecNumber evidence="2">2.7.13.3</ecNumber>
    </recommendedName>
</protein>
<dbReference type="SMART" id="SM00387">
    <property type="entry name" value="HATPase_c"/>
    <property type="match status" value="1"/>
</dbReference>
<dbReference type="SUPFAM" id="SSF55874">
    <property type="entry name" value="ATPase domain of HSP90 chaperone/DNA topoisomerase II/histidine kinase"/>
    <property type="match status" value="1"/>
</dbReference>
<keyword evidence="4" id="KW-0802">TPR repeat</keyword>
<evidence type="ECO:0000256" key="6">
    <source>
        <dbReference type="SAM" id="Phobius"/>
    </source>
</evidence>
<dbReference type="PROSITE" id="PS50109">
    <property type="entry name" value="HIS_KIN"/>
    <property type="match status" value="1"/>
</dbReference>
<keyword evidence="9" id="KW-1185">Reference proteome</keyword>
<evidence type="ECO:0000259" key="7">
    <source>
        <dbReference type="PROSITE" id="PS50109"/>
    </source>
</evidence>
<evidence type="ECO:0000256" key="4">
    <source>
        <dbReference type="PROSITE-ProRule" id="PRU00339"/>
    </source>
</evidence>
<dbReference type="Gene3D" id="1.10.287.130">
    <property type="match status" value="1"/>
</dbReference>
<comment type="caution">
    <text evidence="8">The sequence shown here is derived from an EMBL/GenBank/DDBJ whole genome shotgun (WGS) entry which is preliminary data.</text>
</comment>
<keyword evidence="3" id="KW-0597">Phosphoprotein</keyword>
<dbReference type="InterPro" id="IPR036097">
    <property type="entry name" value="HisK_dim/P_sf"/>
</dbReference>
<dbReference type="EC" id="2.7.13.3" evidence="2"/>
<dbReference type="InterPro" id="IPR036890">
    <property type="entry name" value="HATPase_C_sf"/>
</dbReference>
<dbReference type="Pfam" id="PF02518">
    <property type="entry name" value="HATPase_c"/>
    <property type="match status" value="1"/>
</dbReference>
<feature type="transmembrane region" description="Helical" evidence="6">
    <location>
        <begin position="349"/>
        <end position="367"/>
    </location>
</feature>
<dbReference type="Pfam" id="PF13424">
    <property type="entry name" value="TPR_12"/>
    <property type="match status" value="1"/>
</dbReference>
<dbReference type="Gene3D" id="3.30.565.10">
    <property type="entry name" value="Histidine kinase-like ATPase, C-terminal domain"/>
    <property type="match status" value="1"/>
</dbReference>
<keyword evidence="5" id="KW-0175">Coiled coil</keyword>
<dbReference type="PROSITE" id="PS50005">
    <property type="entry name" value="TPR"/>
    <property type="match status" value="1"/>
</dbReference>
<dbReference type="SUPFAM" id="SSF48452">
    <property type="entry name" value="TPR-like"/>
    <property type="match status" value="2"/>
</dbReference>
<keyword evidence="6" id="KW-1133">Transmembrane helix</keyword>
<organism evidence="8 9">
    <name type="scientific">Limnovirga soli</name>
    <dbReference type="NCBI Taxonomy" id="2656915"/>
    <lineage>
        <taxon>Bacteria</taxon>
        <taxon>Pseudomonadati</taxon>
        <taxon>Bacteroidota</taxon>
        <taxon>Chitinophagia</taxon>
        <taxon>Chitinophagales</taxon>
        <taxon>Chitinophagaceae</taxon>
        <taxon>Limnovirga</taxon>
    </lineage>
</organism>
<sequence length="655" mass="73928">MKQIVPLIILLVFGYHAQAQNMYIDSLRLAYANAKADTSRADILWEMANDFVESQPDSSLLIAEQALLLSRKNNYLTGELRSLKQIAEAYQAMGNYPLALQYYLERLQLDEKSPDAQRQTTTLLSIANLYQSAGDYNQALVYAKKGYELIDKHKLENYRWYSYMVFGDMYEKMNNLPQAKLYNKKAYDLAVLQNDSAWLGMCLNNTGNTFSKANMYDSALSCYYRGIPYLQSSNNESFLCETYLGISNVYLKTGLSAQAIDYAKRAMNLASTGNFSKKYLLACQLLTDIYKSNGHLDSAYVYLHLSVTIKDSLYNVDKIKQFQTLGFNETLRQQQSREAKQEFETKIKMYSLIGGMVLFVIVAFILYRNNKQKQAANILLKEQKQEIEATLGELKATQSQLIQSEKMASLGELTAGIAHEIQNPLNFVNNFSDVNAELIDEMKFELQSGNSENAIALADDIKDNEQKINHHGKRAEAIVKGMLQHSQSSTGKMQSTNINALADEYLRLAYHGLRAKDKSFNATLKTEYDTNIGLISLVSQDVGRVILNLVNNAFYTVSEKKKQRIDAYEPTVWLSTKKVNEIIEIRISDNGNGISQKVVDKIFQPFFTTKPAGQGTGLGLSLSYDIIKAHKGEIKVETEEGKGTSFIIHLPLHAL</sequence>
<accession>A0A8J8FGX0</accession>
<dbReference type="Gene3D" id="1.25.40.10">
    <property type="entry name" value="Tetratricopeptide repeat domain"/>
    <property type="match status" value="2"/>
</dbReference>
<dbReference type="InterPro" id="IPR003594">
    <property type="entry name" value="HATPase_dom"/>
</dbReference>
<evidence type="ECO:0000256" key="5">
    <source>
        <dbReference type="SAM" id="Coils"/>
    </source>
</evidence>
<dbReference type="PANTHER" id="PTHR43065">
    <property type="entry name" value="SENSOR HISTIDINE KINASE"/>
    <property type="match status" value="1"/>
</dbReference>